<evidence type="ECO:0000256" key="16">
    <source>
        <dbReference type="ARBA" id="ARBA00044040"/>
    </source>
</evidence>
<keyword evidence="7 23" id="KW-0479">Metal-binding</keyword>
<keyword evidence="10 24" id="KW-0560">Oxidoreductase</keyword>
<dbReference type="InterPro" id="IPR001128">
    <property type="entry name" value="Cyt_P450"/>
</dbReference>
<dbReference type="GO" id="GO:0005496">
    <property type="term" value="F:steroid binding"/>
    <property type="evidence" value="ECO:0007669"/>
    <property type="project" value="UniProtKB-KW"/>
</dbReference>
<evidence type="ECO:0000256" key="20">
    <source>
        <dbReference type="ARBA" id="ARBA00044282"/>
    </source>
</evidence>
<keyword evidence="13" id="KW-0446">Lipid-binding</keyword>
<dbReference type="FunFam" id="1.10.630.10:FF:000049">
    <property type="entry name" value="steroid 21-hydroxylase isoform X1"/>
    <property type="match status" value="1"/>
</dbReference>
<dbReference type="SUPFAM" id="SSF48264">
    <property type="entry name" value="Cytochrome P450"/>
    <property type="match status" value="1"/>
</dbReference>
<dbReference type="Proteomes" id="UP001295444">
    <property type="component" value="Chromosome 09"/>
</dbReference>
<evidence type="ECO:0000256" key="24">
    <source>
        <dbReference type="RuleBase" id="RU000461"/>
    </source>
</evidence>
<reference evidence="25" key="1">
    <citation type="submission" date="2022-03" db="EMBL/GenBank/DDBJ databases">
        <authorList>
            <person name="Alioto T."/>
            <person name="Alioto T."/>
            <person name="Gomez Garrido J."/>
        </authorList>
    </citation>
    <scope>NUCLEOTIDE SEQUENCE</scope>
</reference>
<dbReference type="PANTHER" id="PTHR24289:SF17">
    <property type="entry name" value="STEROID 21-HYDROXYLASE ISOFORM X1"/>
    <property type="match status" value="1"/>
</dbReference>
<evidence type="ECO:0000256" key="15">
    <source>
        <dbReference type="ARBA" id="ARBA00023250"/>
    </source>
</evidence>
<keyword evidence="6" id="KW-0754">Steroid-binding</keyword>
<dbReference type="Gene3D" id="1.10.630.10">
    <property type="entry name" value="Cytochrome P450"/>
    <property type="match status" value="1"/>
</dbReference>
<evidence type="ECO:0000256" key="9">
    <source>
        <dbReference type="ARBA" id="ARBA00022848"/>
    </source>
</evidence>
<evidence type="ECO:0000256" key="22">
    <source>
        <dbReference type="ARBA" id="ARBA00044342"/>
    </source>
</evidence>
<name>A0AAD1T0K1_PELCU</name>
<proteinExistence type="inferred from homology"/>
<organism evidence="25 26">
    <name type="scientific">Pelobates cultripes</name>
    <name type="common">Western spadefoot toad</name>
    <dbReference type="NCBI Taxonomy" id="61616"/>
    <lineage>
        <taxon>Eukaryota</taxon>
        <taxon>Metazoa</taxon>
        <taxon>Chordata</taxon>
        <taxon>Craniata</taxon>
        <taxon>Vertebrata</taxon>
        <taxon>Euteleostomi</taxon>
        <taxon>Amphibia</taxon>
        <taxon>Batrachia</taxon>
        <taxon>Anura</taxon>
        <taxon>Pelobatoidea</taxon>
        <taxon>Pelobatidae</taxon>
        <taxon>Pelobates</taxon>
    </lineage>
</organism>
<keyword evidence="12 24" id="KW-0503">Monooxygenase</keyword>
<evidence type="ECO:0000256" key="2">
    <source>
        <dbReference type="ARBA" id="ARBA00004174"/>
    </source>
</evidence>
<accession>A0AAD1T0K1</accession>
<evidence type="ECO:0000256" key="8">
    <source>
        <dbReference type="ARBA" id="ARBA00022824"/>
    </source>
</evidence>
<keyword evidence="11 23" id="KW-0408">Iron</keyword>
<evidence type="ECO:0000256" key="6">
    <source>
        <dbReference type="ARBA" id="ARBA00022665"/>
    </source>
</evidence>
<evidence type="ECO:0000256" key="11">
    <source>
        <dbReference type="ARBA" id="ARBA00023004"/>
    </source>
</evidence>
<comment type="cofactor">
    <cofactor evidence="1">
        <name>heme b</name>
        <dbReference type="ChEBI" id="CHEBI:60344"/>
    </cofactor>
</comment>
<dbReference type="InterPro" id="IPR017972">
    <property type="entry name" value="Cyt_P450_CS"/>
</dbReference>
<evidence type="ECO:0000256" key="17">
    <source>
        <dbReference type="ARBA" id="ARBA00044116"/>
    </source>
</evidence>
<evidence type="ECO:0000256" key="13">
    <source>
        <dbReference type="ARBA" id="ARBA00023121"/>
    </source>
</evidence>
<protein>
    <recommendedName>
        <fullName evidence="17">Steroid 21-hydroxylase</fullName>
        <ecNumber evidence="16">1.14.14.16</ecNumber>
    </recommendedName>
    <alternativeName>
        <fullName evidence="21">21-OHase</fullName>
    </alternativeName>
    <alternativeName>
        <fullName evidence="18">Cytochrome P-450c21</fullName>
    </alternativeName>
    <alternativeName>
        <fullName evidence="22">Cytochrome P450 21</fullName>
    </alternativeName>
    <alternativeName>
        <fullName evidence="20">Cytochrome P450 XXI</fullName>
    </alternativeName>
    <alternativeName>
        <fullName evidence="19">Cytochrome P450-C21</fullName>
    </alternativeName>
</protein>
<evidence type="ECO:0000313" key="25">
    <source>
        <dbReference type="EMBL" id="CAH2314495.1"/>
    </source>
</evidence>
<keyword evidence="15" id="KW-0755">Steroidogenesis</keyword>
<feature type="binding site" description="axial binding residue" evidence="23">
    <location>
        <position position="596"/>
    </location>
    <ligand>
        <name>heme</name>
        <dbReference type="ChEBI" id="CHEBI:30413"/>
    </ligand>
    <ligandPart>
        <name>Fe</name>
        <dbReference type="ChEBI" id="CHEBI:18248"/>
    </ligandPart>
</feature>
<comment type="subcellular location">
    <subcellularLocation>
        <location evidence="3">Endoplasmic reticulum membrane</location>
        <topology evidence="3">Peripheral membrane protein</topology>
    </subcellularLocation>
    <subcellularLocation>
        <location evidence="2">Microsome membrane</location>
        <topology evidence="2">Peripheral membrane protein</topology>
    </subcellularLocation>
</comment>
<dbReference type="PANTHER" id="PTHR24289">
    <property type="entry name" value="STEROID 17-ALPHA-HYDROXYLASE/17,20 LYASE"/>
    <property type="match status" value="1"/>
</dbReference>
<evidence type="ECO:0000256" key="4">
    <source>
        <dbReference type="ARBA" id="ARBA00010617"/>
    </source>
</evidence>
<evidence type="ECO:0000256" key="3">
    <source>
        <dbReference type="ARBA" id="ARBA00004406"/>
    </source>
</evidence>
<dbReference type="GO" id="GO:0006694">
    <property type="term" value="P:steroid biosynthetic process"/>
    <property type="evidence" value="ECO:0007669"/>
    <property type="project" value="UniProtKB-KW"/>
</dbReference>
<dbReference type="GO" id="GO:0004509">
    <property type="term" value="F:steroid 21-monooxygenase activity"/>
    <property type="evidence" value="ECO:0007669"/>
    <property type="project" value="UniProtKB-EC"/>
</dbReference>
<evidence type="ECO:0000256" key="5">
    <source>
        <dbReference type="ARBA" id="ARBA00022617"/>
    </source>
</evidence>
<dbReference type="GO" id="GO:0005506">
    <property type="term" value="F:iron ion binding"/>
    <property type="evidence" value="ECO:0007669"/>
    <property type="project" value="InterPro"/>
</dbReference>
<evidence type="ECO:0000256" key="23">
    <source>
        <dbReference type="PIRSR" id="PIRSR602401-1"/>
    </source>
</evidence>
<dbReference type="PRINTS" id="PR00463">
    <property type="entry name" value="EP450I"/>
</dbReference>
<keyword evidence="8" id="KW-0256">Endoplasmic reticulum</keyword>
<dbReference type="GO" id="GO:0042446">
    <property type="term" value="P:hormone biosynthetic process"/>
    <property type="evidence" value="ECO:0007669"/>
    <property type="project" value="TreeGrafter"/>
</dbReference>
<dbReference type="EMBL" id="OW240920">
    <property type="protein sequence ID" value="CAH2314495.1"/>
    <property type="molecule type" value="Genomic_DNA"/>
</dbReference>
<evidence type="ECO:0000256" key="10">
    <source>
        <dbReference type="ARBA" id="ARBA00023002"/>
    </source>
</evidence>
<comment type="cofactor">
    <cofactor evidence="23">
        <name>heme</name>
        <dbReference type="ChEBI" id="CHEBI:30413"/>
    </cofactor>
</comment>
<evidence type="ECO:0000256" key="21">
    <source>
        <dbReference type="ARBA" id="ARBA00044304"/>
    </source>
</evidence>
<keyword evidence="5 23" id="KW-0349">Heme</keyword>
<comment type="similarity">
    <text evidence="4 24">Belongs to the cytochrome P450 family.</text>
</comment>
<dbReference type="PROSITE" id="PS00086">
    <property type="entry name" value="CYTOCHROME_P450"/>
    <property type="match status" value="1"/>
</dbReference>
<dbReference type="GO" id="GO:0020037">
    <property type="term" value="F:heme binding"/>
    <property type="evidence" value="ECO:0007669"/>
    <property type="project" value="InterPro"/>
</dbReference>
<dbReference type="EC" id="1.14.14.16" evidence="16"/>
<evidence type="ECO:0000256" key="7">
    <source>
        <dbReference type="ARBA" id="ARBA00022723"/>
    </source>
</evidence>
<dbReference type="GO" id="GO:0042448">
    <property type="term" value="P:progesterone metabolic process"/>
    <property type="evidence" value="ECO:0007669"/>
    <property type="project" value="TreeGrafter"/>
</dbReference>
<evidence type="ECO:0000313" key="26">
    <source>
        <dbReference type="Proteomes" id="UP001295444"/>
    </source>
</evidence>
<keyword evidence="14" id="KW-0472">Membrane</keyword>
<keyword evidence="9" id="KW-0492">Microsome</keyword>
<keyword evidence="26" id="KW-1185">Reference proteome</keyword>
<evidence type="ECO:0000256" key="1">
    <source>
        <dbReference type="ARBA" id="ARBA00001970"/>
    </source>
</evidence>
<evidence type="ECO:0000256" key="19">
    <source>
        <dbReference type="ARBA" id="ARBA00044265"/>
    </source>
</evidence>
<dbReference type="GO" id="GO:0004508">
    <property type="term" value="F:steroid 17-alpha-monooxygenase activity"/>
    <property type="evidence" value="ECO:0007669"/>
    <property type="project" value="TreeGrafter"/>
</dbReference>
<evidence type="ECO:0000256" key="18">
    <source>
        <dbReference type="ARBA" id="ARBA00044217"/>
    </source>
</evidence>
<dbReference type="InterPro" id="IPR002401">
    <property type="entry name" value="Cyt_P450_E_grp-I"/>
</dbReference>
<evidence type="ECO:0000256" key="12">
    <source>
        <dbReference type="ARBA" id="ARBA00023033"/>
    </source>
</evidence>
<dbReference type="PRINTS" id="PR00385">
    <property type="entry name" value="P450"/>
</dbReference>
<dbReference type="InterPro" id="IPR036396">
    <property type="entry name" value="Cyt_P450_sf"/>
</dbReference>
<gene>
    <name evidence="25" type="ORF">PECUL_23A056538</name>
</gene>
<dbReference type="Pfam" id="PF00067">
    <property type="entry name" value="p450"/>
    <property type="match status" value="1"/>
</dbReference>
<sequence>MELYLRGRRRRMELYLQGRRRRMELYLWGRGGEWSSIYWEGGGEWSSIYGGEDENGALWGRGGDWSSIEEENGALSRRRMELYLLGRRRRMELYGGEEEIGALSRGRMELYRGGEWSSIEEENGTLLGRRRRMELYGGEEKNGALSMGEKMRIELYGGKEENGALSMGERRRMEFCLRGKGGEWSSIYGGEEENGALSMGERRRMELYLSYIQLSQKYGPIYRLSFWEKDFVVLNTTSLIREALVKKWADFAGRPPSYIGDLISLGGKDLSLGDYTPIWKVQRRLTHSSLQNRVRQDLETLLHGEAREMCQDYMNTKGAPFNVSEDFSKRTCRIIATLTFGTKYELSDPTFQEIHKCIVDIVNLWESPRVTILDFIPILRKLPNRTLNLLLEATERRNCFVKTQVEKHKSHPAASESERDILDAMIHFLKEKGKTDSDGVTELSEDHLHMSVVDLFIGGTGTTASLLTWTVAYLLHNPEAQEKIYEEIIGAVGPDNYPTYSDRNSLPYLNATISEMLRLRPVVPLAVPHCATRDTSVAGYCIPKGTIVIPNIFAAHHDTTVWDNPTQFSPERFLSAAQCCPTTRSLVPFSAGARLCIGETLARMEAFIFLSHLLKGFRLSPISPSLLPDLRGVFGINLKCHPFLVRILPRNNPPVPPCTH</sequence>
<dbReference type="GO" id="GO:0005789">
    <property type="term" value="C:endoplasmic reticulum membrane"/>
    <property type="evidence" value="ECO:0007669"/>
    <property type="project" value="UniProtKB-SubCell"/>
</dbReference>
<dbReference type="AlphaFoldDB" id="A0AAD1T0K1"/>
<evidence type="ECO:0000256" key="14">
    <source>
        <dbReference type="ARBA" id="ARBA00023136"/>
    </source>
</evidence>